<dbReference type="AlphaFoldDB" id="A0A0C2YTE8"/>
<sequence length="295" mass="33453">MASPQSDMKTLYEQQGYVIVSGLIQESDWSTLEDACQRVVKLTREGSWPHRRTVGKQFPPYGDENPDSWGVQHIMHPDLKEPAFANWYTSPKLLAAVTTLLGCQKEDLQMELFNLLINPVSHDFALRWHRDDIREDATPEQEEEALKIWHHGVQWNTALYTDSCLFVVPGSHKIPRNPEQRALSSGQIPDNPRDMPGSLQVILKPGETVFYNNNILHCATYNSKEKRATLHGCIGDSKGGSNRARNILQHGLEWMKGENFRSSLSSDSSRMMLDKLISMHDHNALGSGLEYSLEN</sequence>
<evidence type="ECO:0000313" key="1">
    <source>
        <dbReference type="EMBL" id="KIM44277.1"/>
    </source>
</evidence>
<dbReference type="OrthoDB" id="2106152at2759"/>
<dbReference type="Proteomes" id="UP000053424">
    <property type="component" value="Unassembled WGS sequence"/>
</dbReference>
<protein>
    <recommendedName>
        <fullName evidence="3">Phytanoyl-CoA dioxygenase</fullName>
    </recommendedName>
</protein>
<dbReference type="HOGENOM" id="CLU_056749_0_0_1"/>
<keyword evidence="2" id="KW-1185">Reference proteome</keyword>
<organism evidence="1 2">
    <name type="scientific">Hebeloma cylindrosporum</name>
    <dbReference type="NCBI Taxonomy" id="76867"/>
    <lineage>
        <taxon>Eukaryota</taxon>
        <taxon>Fungi</taxon>
        <taxon>Dikarya</taxon>
        <taxon>Basidiomycota</taxon>
        <taxon>Agaricomycotina</taxon>
        <taxon>Agaricomycetes</taxon>
        <taxon>Agaricomycetidae</taxon>
        <taxon>Agaricales</taxon>
        <taxon>Agaricineae</taxon>
        <taxon>Hymenogastraceae</taxon>
        <taxon>Hebeloma</taxon>
    </lineage>
</organism>
<dbReference type="EMBL" id="KN831774">
    <property type="protein sequence ID" value="KIM44277.1"/>
    <property type="molecule type" value="Genomic_DNA"/>
</dbReference>
<gene>
    <name evidence="1" type="ORF">M413DRAFT_25706</name>
</gene>
<dbReference type="Gene3D" id="2.60.120.620">
    <property type="entry name" value="q2cbj1_9rhob like domain"/>
    <property type="match status" value="1"/>
</dbReference>
<name>A0A0C2YTE8_HEBCY</name>
<dbReference type="Pfam" id="PF05721">
    <property type="entry name" value="PhyH"/>
    <property type="match status" value="1"/>
</dbReference>
<dbReference type="InterPro" id="IPR008775">
    <property type="entry name" value="Phytyl_CoA_dOase-like"/>
</dbReference>
<reference evidence="2" key="2">
    <citation type="submission" date="2015-01" db="EMBL/GenBank/DDBJ databases">
        <title>Evolutionary Origins and Diversification of the Mycorrhizal Mutualists.</title>
        <authorList>
            <consortium name="DOE Joint Genome Institute"/>
            <consortium name="Mycorrhizal Genomics Consortium"/>
            <person name="Kohler A."/>
            <person name="Kuo A."/>
            <person name="Nagy L.G."/>
            <person name="Floudas D."/>
            <person name="Copeland A."/>
            <person name="Barry K.W."/>
            <person name="Cichocki N."/>
            <person name="Veneault-Fourrey C."/>
            <person name="LaButti K."/>
            <person name="Lindquist E.A."/>
            <person name="Lipzen A."/>
            <person name="Lundell T."/>
            <person name="Morin E."/>
            <person name="Murat C."/>
            <person name="Riley R."/>
            <person name="Ohm R."/>
            <person name="Sun H."/>
            <person name="Tunlid A."/>
            <person name="Henrissat B."/>
            <person name="Grigoriev I.V."/>
            <person name="Hibbett D.S."/>
            <person name="Martin F."/>
        </authorList>
    </citation>
    <scope>NUCLEOTIDE SEQUENCE [LARGE SCALE GENOMIC DNA]</scope>
    <source>
        <strain evidence="2">h7</strain>
    </source>
</reference>
<dbReference type="PANTHER" id="PTHR40470">
    <property type="entry name" value="PHYTANOYL-COA DIOXYGENASE FAMILY PROTEIN (AFU_ORTHOLOGUE AFUA_2G15850)"/>
    <property type="match status" value="1"/>
</dbReference>
<accession>A0A0C2YTE8</accession>
<dbReference type="SUPFAM" id="SSF51197">
    <property type="entry name" value="Clavaminate synthase-like"/>
    <property type="match status" value="1"/>
</dbReference>
<proteinExistence type="predicted"/>
<reference evidence="1 2" key="1">
    <citation type="submission" date="2014-04" db="EMBL/GenBank/DDBJ databases">
        <authorList>
            <consortium name="DOE Joint Genome Institute"/>
            <person name="Kuo A."/>
            <person name="Gay G."/>
            <person name="Dore J."/>
            <person name="Kohler A."/>
            <person name="Nagy L.G."/>
            <person name="Floudas D."/>
            <person name="Copeland A."/>
            <person name="Barry K.W."/>
            <person name="Cichocki N."/>
            <person name="Veneault-Fourrey C."/>
            <person name="LaButti K."/>
            <person name="Lindquist E.A."/>
            <person name="Lipzen A."/>
            <person name="Lundell T."/>
            <person name="Morin E."/>
            <person name="Murat C."/>
            <person name="Sun H."/>
            <person name="Tunlid A."/>
            <person name="Henrissat B."/>
            <person name="Grigoriev I.V."/>
            <person name="Hibbett D.S."/>
            <person name="Martin F."/>
            <person name="Nordberg H.P."/>
            <person name="Cantor M.N."/>
            <person name="Hua S.X."/>
        </authorList>
    </citation>
    <scope>NUCLEOTIDE SEQUENCE [LARGE SCALE GENOMIC DNA]</scope>
    <source>
        <strain evidence="2">h7</strain>
    </source>
</reference>
<dbReference type="STRING" id="686832.A0A0C2YTE8"/>
<dbReference type="PANTHER" id="PTHR40470:SF1">
    <property type="entry name" value="PHYTANOYL-COA DIOXYGENASE FAMILY PROTEIN (AFU_ORTHOLOGUE AFUA_2G15850)"/>
    <property type="match status" value="1"/>
</dbReference>
<evidence type="ECO:0000313" key="2">
    <source>
        <dbReference type="Proteomes" id="UP000053424"/>
    </source>
</evidence>
<evidence type="ECO:0008006" key="3">
    <source>
        <dbReference type="Google" id="ProtNLM"/>
    </source>
</evidence>